<dbReference type="RefSeq" id="WP_126618580.1">
    <property type="nucleotide sequence ID" value="NZ_JBHUCY010000050.1"/>
</dbReference>
<dbReference type="SUPFAM" id="SSF56529">
    <property type="entry name" value="FAH"/>
    <property type="match status" value="1"/>
</dbReference>
<feature type="domain" description="Fumarylacetoacetase-like C-terminal" evidence="1">
    <location>
        <begin position="147"/>
        <end position="332"/>
    </location>
</feature>
<dbReference type="PANTHER" id="PTHR43211:SF1">
    <property type="entry name" value="BLL6422 PROTEIN"/>
    <property type="match status" value="1"/>
</dbReference>
<keyword evidence="2" id="KW-0378">Hydrolase</keyword>
<evidence type="ECO:0000313" key="2">
    <source>
        <dbReference type="EMBL" id="RTR16907.1"/>
    </source>
</evidence>
<protein>
    <submittedName>
        <fullName evidence="2">Fumarylacetoacetate hydrolase family protein</fullName>
    </submittedName>
</protein>
<evidence type="ECO:0000259" key="1">
    <source>
        <dbReference type="Pfam" id="PF01557"/>
    </source>
</evidence>
<dbReference type="InterPro" id="IPR036663">
    <property type="entry name" value="Fumarylacetoacetase_C_sf"/>
</dbReference>
<reference evidence="2 3" key="1">
    <citation type="submission" date="2018-12" db="EMBL/GenBank/DDBJ databases">
        <authorList>
            <person name="Yang Y."/>
        </authorList>
    </citation>
    <scope>NUCLEOTIDE SEQUENCE [LARGE SCALE GENOMIC DNA]</scope>
    <source>
        <strain evidence="2 3">L-25-5w-1</strain>
    </source>
</reference>
<dbReference type="Pfam" id="PF01557">
    <property type="entry name" value="FAA_hydrolase"/>
    <property type="match status" value="1"/>
</dbReference>
<dbReference type="EMBL" id="RXMA01000022">
    <property type="protein sequence ID" value="RTR16907.1"/>
    <property type="molecule type" value="Genomic_DNA"/>
</dbReference>
<dbReference type="OrthoDB" id="3766879at2"/>
<keyword evidence="3" id="KW-1185">Reference proteome</keyword>
<sequence>MILASFQAADGSVRIAAVRRDRASLIDLQAAHIAQRGEANPAFTDMIALMEGGDAAMDRARALEALHADTVIGDTVIGEGAAVLALADVRLLAPVPRPTQMRDFSVFEQHMKQAGAAIARMRAERTGDSGPLPSPADIRLPPVFYTQPLYYKANRMNVVGTGAEVRWPSYCEKMDFELEFGVFIGRAGRNILGADARRHIFGYTIFNDFSARDAQELEMSGPFGPCKGKDFDTGNAMGPWIVTPDELPDPYALTMIARVNGAEWCRNTSAGMIHSFETMIAHASRDETLYPGEFLGSGTVGGGSGLEIGRWLQPGDVVELEVEGIGVLRNRVIGPTR</sequence>
<evidence type="ECO:0000313" key="3">
    <source>
        <dbReference type="Proteomes" id="UP000277007"/>
    </source>
</evidence>
<organism evidence="2 3">
    <name type="scientific">Azospirillum griseum</name>
    <dbReference type="NCBI Taxonomy" id="2496639"/>
    <lineage>
        <taxon>Bacteria</taxon>
        <taxon>Pseudomonadati</taxon>
        <taxon>Pseudomonadota</taxon>
        <taxon>Alphaproteobacteria</taxon>
        <taxon>Rhodospirillales</taxon>
        <taxon>Azospirillaceae</taxon>
        <taxon>Azospirillum</taxon>
    </lineage>
</organism>
<comment type="caution">
    <text evidence="2">The sequence shown here is derived from an EMBL/GenBank/DDBJ whole genome shotgun (WGS) entry which is preliminary data.</text>
</comment>
<name>A0A3S0K8V7_9PROT</name>
<proteinExistence type="predicted"/>
<dbReference type="Proteomes" id="UP000277007">
    <property type="component" value="Unassembled WGS sequence"/>
</dbReference>
<dbReference type="GO" id="GO:0016787">
    <property type="term" value="F:hydrolase activity"/>
    <property type="evidence" value="ECO:0007669"/>
    <property type="project" value="UniProtKB-KW"/>
</dbReference>
<gene>
    <name evidence="2" type="ORF">EJ903_19520</name>
</gene>
<dbReference type="Gene3D" id="3.90.850.10">
    <property type="entry name" value="Fumarylacetoacetase-like, C-terminal domain"/>
    <property type="match status" value="1"/>
</dbReference>
<accession>A0A3S0K8V7</accession>
<dbReference type="InterPro" id="IPR011234">
    <property type="entry name" value="Fumarylacetoacetase-like_C"/>
</dbReference>
<dbReference type="AlphaFoldDB" id="A0A3S0K8V7"/>
<dbReference type="PANTHER" id="PTHR43211">
    <property type="entry name" value="FUMARYLACETOACETATE HYDROLASE"/>
    <property type="match status" value="1"/>
</dbReference>